<feature type="compositionally biased region" description="Basic and acidic residues" evidence="1">
    <location>
        <begin position="121"/>
        <end position="130"/>
    </location>
</feature>
<dbReference type="AlphaFoldDB" id="A0A9P9XAJ3"/>
<organism evidence="2 3">
    <name type="scientific">Colletotrichum abscissum</name>
    <dbReference type="NCBI Taxonomy" id="1671311"/>
    <lineage>
        <taxon>Eukaryota</taxon>
        <taxon>Fungi</taxon>
        <taxon>Dikarya</taxon>
        <taxon>Ascomycota</taxon>
        <taxon>Pezizomycotina</taxon>
        <taxon>Sordariomycetes</taxon>
        <taxon>Hypocreomycetidae</taxon>
        <taxon>Glomerellales</taxon>
        <taxon>Glomerellaceae</taxon>
        <taxon>Colletotrichum</taxon>
        <taxon>Colletotrichum acutatum species complex</taxon>
    </lineage>
</organism>
<evidence type="ECO:0000313" key="3">
    <source>
        <dbReference type="Proteomes" id="UP001056436"/>
    </source>
</evidence>
<dbReference type="OrthoDB" id="4831981at2759"/>
<reference evidence="2" key="1">
    <citation type="submission" date="2019-01" db="EMBL/GenBank/DDBJ databases">
        <title>Colletotrichum abscissum LGMF1257.</title>
        <authorList>
            <person name="Baroncelli R."/>
        </authorList>
    </citation>
    <scope>NUCLEOTIDE SEQUENCE</scope>
    <source>
        <strain evidence="2">Ca142</strain>
    </source>
</reference>
<keyword evidence="3" id="KW-1185">Reference proteome</keyword>
<proteinExistence type="predicted"/>
<comment type="caution">
    <text evidence="2">The sequence shown here is derived from an EMBL/GenBank/DDBJ whole genome shotgun (WGS) entry which is preliminary data.</text>
</comment>
<name>A0A9P9XAJ3_9PEZI</name>
<feature type="compositionally biased region" description="Basic residues" evidence="1">
    <location>
        <begin position="107"/>
        <end position="120"/>
    </location>
</feature>
<dbReference type="EMBL" id="SDAQ01000063">
    <property type="protein sequence ID" value="KAI3545108.1"/>
    <property type="molecule type" value="Genomic_DNA"/>
</dbReference>
<dbReference type="Proteomes" id="UP001056436">
    <property type="component" value="Unassembled WGS sequence"/>
</dbReference>
<evidence type="ECO:0000313" key="2">
    <source>
        <dbReference type="EMBL" id="KAI3545108.1"/>
    </source>
</evidence>
<evidence type="ECO:0000256" key="1">
    <source>
        <dbReference type="SAM" id="MobiDB-lite"/>
    </source>
</evidence>
<gene>
    <name evidence="2" type="ORF">CABS02_09451</name>
</gene>
<protein>
    <submittedName>
        <fullName evidence="2">Uncharacterized protein</fullName>
    </submittedName>
</protein>
<accession>A0A9P9XAJ3</accession>
<sequence length="314" mass="35899">MMRHIIANRLTMSELKWKKQDELMLEMRYVRPDGSSWGAAFDRVALPRIKAALQSRRRILVNLGATPENSPTGEWAPWVDGFLHPDWSGVAANMSREVGQSLLADWKKKKKKKQEKKNKKQGTDDNDNCHPNKLAASRPSSAIIDPSFVLGPDDSVSMVGVNQRGSLGIHARRVEEIEQDLFDGARQLFQATLRLDRLRYDTPPSLPRPIDAHNGDTDEQEVEDTEEIKFERAERWHVVRHLICLERELDDAWRRQLFGKDHEDMEMPSGIVGMLWLNFLGADEDRFLLSLIREDFGGFDVESVAARVCTGQEL</sequence>
<feature type="region of interest" description="Disordered" evidence="1">
    <location>
        <begin position="106"/>
        <end position="137"/>
    </location>
</feature>